<keyword evidence="4" id="KW-0064">Aspartyl protease</keyword>
<keyword evidence="5" id="KW-0378">Hydrolase</keyword>
<comment type="similarity">
    <text evidence="1">Belongs to the peptidase A1 family.</text>
</comment>
<evidence type="ECO:0000256" key="4">
    <source>
        <dbReference type="ARBA" id="ARBA00022750"/>
    </source>
</evidence>
<dbReference type="PRINTS" id="PR00792">
    <property type="entry name" value="PEPSIN"/>
</dbReference>
<gene>
    <name evidence="10" type="ORF">VHEMI08120</name>
</gene>
<keyword evidence="2" id="KW-0645">Protease</keyword>
<dbReference type="CDD" id="cd05474">
    <property type="entry name" value="SAP_like"/>
    <property type="match status" value="1"/>
</dbReference>
<dbReference type="EMBL" id="CDHN01000004">
    <property type="protein sequence ID" value="CEJ92468.1"/>
    <property type="molecule type" value="Genomic_DNA"/>
</dbReference>
<evidence type="ECO:0000313" key="11">
    <source>
        <dbReference type="Proteomes" id="UP000039046"/>
    </source>
</evidence>
<dbReference type="GO" id="GO:0004190">
    <property type="term" value="F:aspartic-type endopeptidase activity"/>
    <property type="evidence" value="ECO:0007669"/>
    <property type="project" value="UniProtKB-KW"/>
</dbReference>
<feature type="active site" evidence="6">
    <location>
        <position position="151"/>
    </location>
</feature>
<dbReference type="PANTHER" id="PTHR47966:SF65">
    <property type="entry name" value="ASPARTIC-TYPE ENDOPEPTIDASE"/>
    <property type="match status" value="1"/>
</dbReference>
<proteinExistence type="inferred from homology"/>
<dbReference type="InterPro" id="IPR001461">
    <property type="entry name" value="Aspartic_peptidase_A1"/>
</dbReference>
<evidence type="ECO:0000256" key="1">
    <source>
        <dbReference type="ARBA" id="ARBA00007447"/>
    </source>
</evidence>
<dbReference type="PROSITE" id="PS51767">
    <property type="entry name" value="PEPTIDASE_A1"/>
    <property type="match status" value="1"/>
</dbReference>
<evidence type="ECO:0000256" key="5">
    <source>
        <dbReference type="ARBA" id="ARBA00022801"/>
    </source>
</evidence>
<dbReference type="GO" id="GO:0006508">
    <property type="term" value="P:proteolysis"/>
    <property type="evidence" value="ECO:0007669"/>
    <property type="project" value="UniProtKB-KW"/>
</dbReference>
<organism evidence="10 11">
    <name type="scientific">[Torrubiella] hemipterigena</name>
    <dbReference type="NCBI Taxonomy" id="1531966"/>
    <lineage>
        <taxon>Eukaryota</taxon>
        <taxon>Fungi</taxon>
        <taxon>Dikarya</taxon>
        <taxon>Ascomycota</taxon>
        <taxon>Pezizomycotina</taxon>
        <taxon>Sordariomycetes</taxon>
        <taxon>Hypocreomycetidae</taxon>
        <taxon>Hypocreales</taxon>
        <taxon>Clavicipitaceae</taxon>
        <taxon>Clavicipitaceae incertae sedis</taxon>
        <taxon>'Torrubiella' clade</taxon>
    </lineage>
</organism>
<feature type="transmembrane region" description="Helical" evidence="8">
    <location>
        <begin position="45"/>
        <end position="64"/>
    </location>
</feature>
<dbReference type="STRING" id="1531966.A0A0A1TMU9"/>
<dbReference type="InterPro" id="IPR033876">
    <property type="entry name" value="SAP-like"/>
</dbReference>
<dbReference type="PANTHER" id="PTHR47966">
    <property type="entry name" value="BETA-SITE APP-CLEAVING ENZYME, ISOFORM A-RELATED"/>
    <property type="match status" value="1"/>
</dbReference>
<evidence type="ECO:0000256" key="7">
    <source>
        <dbReference type="PIRSR" id="PIRSR601461-2"/>
    </source>
</evidence>
<dbReference type="Gene3D" id="2.40.70.10">
    <property type="entry name" value="Acid Proteases"/>
    <property type="match status" value="2"/>
</dbReference>
<dbReference type="AlphaFoldDB" id="A0A0A1TMU9"/>
<sequence length="551" mass="59495">MTLRLTSWPTIVDILARQVSLFCTDAEANLFYKRHRLCPFFRPQLLSIIADTSLFPLPVLFLLLNLGHRQFKMKAFLCLAAMTASASAGTLSLDMTKQALPGNPVSRTHARHLEPRRIDKFVTAIADRNQLTYYVNVTIGQPPQEVTLQIDTGSSDLFVLTDSVETCSNPKPTCKTPFTLSKSTTVEQLSESDFGGSPDFGSLFVDRTKALGLYMRDEVSIGGAVIEKQIMAVATEGTVRAGIFGLGLNTLESSSQSNVTYPQFIDNLVSKNIIGRRVFSVFLNGTHADSGTILFGGVDTERYYDDIAKLPLVSIPRRNSEALNDWAVNMTSLTARGVPDFPPLDNQRIILDTGSASVQLPEAQINAISESMEAIATTNDLLWVDCARAEANASLTFQFGTKSIYVSLGSLLWDLDDTSFEDKQKVRAALGPKAASWKNVCTLVITKPTSTDSLIFGGPFLRSAYLVFDGDNLVVGIAQANQLSSKTNVIEIAKGDAIPTNRGSAVPTQVVQTGSDTGKGKGDKKDNAGVAVRVSSAMSTVVAIAVAVMIV</sequence>
<keyword evidence="8" id="KW-1133">Transmembrane helix</keyword>
<accession>A0A0A1TMU9</accession>
<keyword evidence="8" id="KW-0472">Membrane</keyword>
<dbReference type="Proteomes" id="UP000039046">
    <property type="component" value="Unassembled WGS sequence"/>
</dbReference>
<dbReference type="InterPro" id="IPR033121">
    <property type="entry name" value="PEPTIDASE_A1"/>
</dbReference>
<feature type="active site" evidence="6">
    <location>
        <position position="352"/>
    </location>
</feature>
<evidence type="ECO:0000256" key="2">
    <source>
        <dbReference type="ARBA" id="ARBA00022670"/>
    </source>
</evidence>
<feature type="disulfide bond" evidence="7">
    <location>
        <begin position="386"/>
        <end position="441"/>
    </location>
</feature>
<dbReference type="InterPro" id="IPR021109">
    <property type="entry name" value="Peptidase_aspartic_dom_sf"/>
</dbReference>
<evidence type="ECO:0000259" key="9">
    <source>
        <dbReference type="PROSITE" id="PS51767"/>
    </source>
</evidence>
<evidence type="ECO:0000256" key="8">
    <source>
        <dbReference type="SAM" id="Phobius"/>
    </source>
</evidence>
<dbReference type="SUPFAM" id="SSF50630">
    <property type="entry name" value="Acid proteases"/>
    <property type="match status" value="1"/>
</dbReference>
<keyword evidence="3" id="KW-0732">Signal</keyword>
<dbReference type="HOGENOM" id="CLU_013253_9_3_1"/>
<dbReference type="OrthoDB" id="771136at2759"/>
<name>A0A0A1TMU9_9HYPO</name>
<evidence type="ECO:0000256" key="6">
    <source>
        <dbReference type="PIRSR" id="PIRSR601461-1"/>
    </source>
</evidence>
<keyword evidence="11" id="KW-1185">Reference proteome</keyword>
<feature type="domain" description="Peptidase A1" evidence="9">
    <location>
        <begin position="133"/>
        <end position="478"/>
    </location>
</feature>
<dbReference type="Pfam" id="PF00026">
    <property type="entry name" value="Asp"/>
    <property type="match status" value="1"/>
</dbReference>
<protein>
    <recommendedName>
        <fullName evidence="9">Peptidase A1 domain-containing protein</fullName>
    </recommendedName>
</protein>
<evidence type="ECO:0000256" key="3">
    <source>
        <dbReference type="ARBA" id="ARBA00022729"/>
    </source>
</evidence>
<reference evidence="10 11" key="1">
    <citation type="journal article" date="2015" name="Genome Announc.">
        <title>Draft Genome Sequence and Gene Annotation of the Entomopathogenic Fungus Verticillium hemipterigenum.</title>
        <authorList>
            <person name="Horn F."/>
            <person name="Habel A."/>
            <person name="Scharf D.H."/>
            <person name="Dworschak J."/>
            <person name="Brakhage A.A."/>
            <person name="Guthke R."/>
            <person name="Hertweck C."/>
            <person name="Linde J."/>
        </authorList>
    </citation>
    <scope>NUCLEOTIDE SEQUENCE [LARGE SCALE GENOMIC DNA]</scope>
</reference>
<keyword evidence="8" id="KW-0812">Transmembrane</keyword>
<evidence type="ECO:0000313" key="10">
    <source>
        <dbReference type="EMBL" id="CEJ92468.1"/>
    </source>
</evidence>
<keyword evidence="7" id="KW-1015">Disulfide bond</keyword>